<protein>
    <submittedName>
        <fullName evidence="1">Uncharacterized protein</fullName>
    </submittedName>
</protein>
<keyword evidence="2" id="KW-1185">Reference proteome</keyword>
<evidence type="ECO:0000313" key="1">
    <source>
        <dbReference type="EMBL" id="RCG14185.1"/>
    </source>
</evidence>
<accession>A0A367E944</accession>
<dbReference type="Proteomes" id="UP000253507">
    <property type="component" value="Unassembled WGS sequence"/>
</dbReference>
<dbReference type="AlphaFoldDB" id="A0A367E944"/>
<organism evidence="1 2">
    <name type="scientific">Streptomyces reniochalinae</name>
    <dbReference type="NCBI Taxonomy" id="2250578"/>
    <lineage>
        <taxon>Bacteria</taxon>
        <taxon>Bacillati</taxon>
        <taxon>Actinomycetota</taxon>
        <taxon>Actinomycetes</taxon>
        <taxon>Kitasatosporales</taxon>
        <taxon>Streptomycetaceae</taxon>
        <taxon>Streptomyces</taxon>
    </lineage>
</organism>
<dbReference type="EMBL" id="QOIM01000043">
    <property type="protein sequence ID" value="RCG14185.1"/>
    <property type="molecule type" value="Genomic_DNA"/>
</dbReference>
<evidence type="ECO:0000313" key="2">
    <source>
        <dbReference type="Proteomes" id="UP000253507"/>
    </source>
</evidence>
<reference evidence="1 2" key="1">
    <citation type="submission" date="2018-06" db="EMBL/GenBank/DDBJ databases">
        <title>Streptomyces reniochalinae sp. nov. and Streptomyces diacarnus sp. nov. from marine sponges.</title>
        <authorList>
            <person name="Li L."/>
        </authorList>
    </citation>
    <scope>NUCLEOTIDE SEQUENCE [LARGE SCALE GENOMIC DNA]</scope>
    <source>
        <strain evidence="1 2">LHW50302</strain>
    </source>
</reference>
<dbReference type="RefSeq" id="WP_114018710.1">
    <property type="nucleotide sequence ID" value="NZ_QOIM01000043.1"/>
</dbReference>
<proteinExistence type="predicted"/>
<name>A0A367E944_9ACTN</name>
<gene>
    <name evidence="1" type="ORF">DQ392_29090</name>
</gene>
<dbReference type="OrthoDB" id="4272621at2"/>
<sequence length="72" mass="7434">MDPTRPRAAGITLMAAGELRDALAAIERGDRPAAVAALMAIDPDSWQAIEHRLAALGGSVSALLTIPTPTDD</sequence>
<comment type="caution">
    <text evidence="1">The sequence shown here is derived from an EMBL/GenBank/DDBJ whole genome shotgun (WGS) entry which is preliminary data.</text>
</comment>